<dbReference type="OrthoDB" id="267323at2759"/>
<dbReference type="InterPro" id="IPR013079">
    <property type="entry name" value="6Phosfructo_kin"/>
</dbReference>
<dbReference type="SUPFAM" id="SSF53254">
    <property type="entry name" value="Phosphoglycerate mutase-like"/>
    <property type="match status" value="1"/>
</dbReference>
<dbReference type="GO" id="GO:0006003">
    <property type="term" value="P:fructose 2,6-bisphosphate metabolic process"/>
    <property type="evidence" value="ECO:0007669"/>
    <property type="project" value="InterPro"/>
</dbReference>
<evidence type="ECO:0000256" key="4">
    <source>
        <dbReference type="PIRSR" id="PIRSR613078-2"/>
    </source>
</evidence>
<sequence>MRVDEFDGHNSKPQMQRSWSETLGTPMNKASFESAPVYGVPTSTQGPEYFAGAPQDGTKTLLIVMVGLPARGKTFLAQKLCRLLGWHGITSQTLNVQVGWKQKLKEHLNVDENVPVVANASAFEEVYTTGTAMRALYSSVLDIFAEEAKNFYSQGGVVVVLNDDFISSNLRDEVEEKFGSLATSTIFVEVQRSGSANSKFDALKASDPEEYPRSATHIGGTEGVTSALPNPENDFCLRVKFLEQRYETMKPDGGRSYIKINNDVLEAHRVQGFLGGRIVSILMNLSQFKIQHPIYFARHGQSMYNLEDRLGGDPVLTQKGELDALSLKELVKSLKAEEVAQGDCGDSAMQLWTSQLKRAIQTAHPSSEEGIKVLRWSSLNEIHAGVCENLTYKEVEDQYPLISRFRSENKYTFRYPQGESYQDLVMRLEPVIMELENANRVVVVVAHQAVLRGLLAYFGSTSAESCVNVEVPHRTVWRCTYNSKGIATIDVLKLGAPASGDGCKD</sequence>
<evidence type="ECO:0000256" key="3">
    <source>
        <dbReference type="PIRSR" id="PIRSR613078-1"/>
    </source>
</evidence>
<dbReference type="GO" id="GO:0005829">
    <property type="term" value="C:cytosol"/>
    <property type="evidence" value="ECO:0007669"/>
    <property type="project" value="TreeGrafter"/>
</dbReference>
<dbReference type="SMART" id="SM00855">
    <property type="entry name" value="PGAM"/>
    <property type="match status" value="1"/>
</dbReference>
<feature type="domain" description="6-phosphofructo-2-kinase" evidence="6">
    <location>
        <begin position="55"/>
        <end position="287"/>
    </location>
</feature>
<evidence type="ECO:0000313" key="7">
    <source>
        <dbReference type="EMBL" id="CUI14396.1"/>
    </source>
</evidence>
<dbReference type="InterPro" id="IPR003094">
    <property type="entry name" value="6Pfruct_kin"/>
</dbReference>
<name>A0A0S4KH03_BODSA</name>
<dbReference type="InterPro" id="IPR029033">
    <property type="entry name" value="His_PPase_superfam"/>
</dbReference>
<dbReference type="Pfam" id="PF00300">
    <property type="entry name" value="His_Phos_1"/>
    <property type="match status" value="1"/>
</dbReference>
<dbReference type="GO" id="GO:0003873">
    <property type="term" value="F:6-phosphofructo-2-kinase activity"/>
    <property type="evidence" value="ECO:0007669"/>
    <property type="project" value="InterPro"/>
</dbReference>
<feature type="binding site" evidence="4">
    <location>
        <position position="358"/>
    </location>
    <ligand>
        <name>substrate</name>
    </ligand>
</feature>
<feature type="site" description="Transition state stabilizer" evidence="5">
    <location>
        <position position="447"/>
    </location>
</feature>
<dbReference type="PIRSF" id="PIRSF000709">
    <property type="entry name" value="6PFK_2-Ptase"/>
    <property type="match status" value="1"/>
</dbReference>
<evidence type="ECO:0000259" key="6">
    <source>
        <dbReference type="Pfam" id="PF01591"/>
    </source>
</evidence>
<dbReference type="OMA" id="RCLMGYF"/>
<reference evidence="8" key="1">
    <citation type="submission" date="2015-09" db="EMBL/GenBank/DDBJ databases">
        <authorList>
            <consortium name="Pathogen Informatics"/>
        </authorList>
    </citation>
    <scope>NUCLEOTIDE SEQUENCE [LARGE SCALE GENOMIC DNA]</scope>
    <source>
        <strain evidence="8">Lake Konstanz</strain>
    </source>
</reference>
<dbReference type="VEuPathDB" id="TriTrypDB:BSAL_88005c"/>
<dbReference type="EMBL" id="CYKH01001107">
    <property type="protein sequence ID" value="CUI14396.1"/>
    <property type="molecule type" value="Genomic_DNA"/>
</dbReference>
<dbReference type="Gene3D" id="3.40.50.300">
    <property type="entry name" value="P-loop containing nucleotide triphosphate hydrolases"/>
    <property type="match status" value="1"/>
</dbReference>
<dbReference type="PANTHER" id="PTHR10606">
    <property type="entry name" value="6-PHOSPHOFRUCTO-2-KINASE/FRUCTOSE-2,6-BISPHOSPHATASE"/>
    <property type="match status" value="1"/>
</dbReference>
<dbReference type="Gene3D" id="3.40.50.1240">
    <property type="entry name" value="Phosphoglycerate mutase-like"/>
    <property type="match status" value="1"/>
</dbReference>
<dbReference type="SUPFAM" id="SSF52540">
    <property type="entry name" value="P-loop containing nucleoside triphosphate hydrolases"/>
    <property type="match status" value="1"/>
</dbReference>
<feature type="active site" description="Tele-phosphohistidine intermediate" evidence="3">
    <location>
        <position position="299"/>
    </location>
</feature>
<evidence type="ECO:0000256" key="5">
    <source>
        <dbReference type="PIRSR" id="PIRSR613078-3"/>
    </source>
</evidence>
<dbReference type="InterPro" id="IPR027417">
    <property type="entry name" value="P-loop_NTPase"/>
</dbReference>
<dbReference type="GO" id="GO:0004331">
    <property type="term" value="F:fructose-2,6-bisphosphate 2-phosphatase activity"/>
    <property type="evidence" value="ECO:0007669"/>
    <property type="project" value="TreeGrafter"/>
</dbReference>
<organism evidence="7 8">
    <name type="scientific">Bodo saltans</name>
    <name type="common">Flagellated protozoan</name>
    <dbReference type="NCBI Taxonomy" id="75058"/>
    <lineage>
        <taxon>Eukaryota</taxon>
        <taxon>Discoba</taxon>
        <taxon>Euglenozoa</taxon>
        <taxon>Kinetoplastea</taxon>
        <taxon>Metakinetoplastina</taxon>
        <taxon>Eubodonida</taxon>
        <taxon>Bodonidae</taxon>
        <taxon>Bodo</taxon>
    </lineage>
</organism>
<evidence type="ECO:0000256" key="1">
    <source>
        <dbReference type="ARBA" id="ARBA00022741"/>
    </source>
</evidence>
<dbReference type="InterPro" id="IPR013078">
    <property type="entry name" value="His_Pase_superF_clade-1"/>
</dbReference>
<evidence type="ECO:0000313" key="8">
    <source>
        <dbReference type="Proteomes" id="UP000051952"/>
    </source>
</evidence>
<dbReference type="AlphaFoldDB" id="A0A0S4KH03"/>
<gene>
    <name evidence="7" type="ORF">BSAL_88005c</name>
</gene>
<protein>
    <recommendedName>
        <fullName evidence="6">6-phosphofructo-2-kinase domain-containing protein</fullName>
    </recommendedName>
</protein>
<accession>A0A0S4KH03</accession>
<dbReference type="GO" id="GO:0005524">
    <property type="term" value="F:ATP binding"/>
    <property type="evidence" value="ECO:0007669"/>
    <property type="project" value="UniProtKB-KW"/>
</dbReference>
<feature type="binding site" evidence="4">
    <location>
        <begin position="298"/>
        <end position="305"/>
    </location>
    <ligand>
        <name>substrate</name>
    </ligand>
</feature>
<keyword evidence="8" id="KW-1185">Reference proteome</keyword>
<dbReference type="GO" id="GO:0006000">
    <property type="term" value="P:fructose metabolic process"/>
    <property type="evidence" value="ECO:0007669"/>
    <property type="project" value="InterPro"/>
</dbReference>
<proteinExistence type="predicted"/>
<keyword evidence="2" id="KW-0067">ATP-binding</keyword>
<dbReference type="CDD" id="cd07067">
    <property type="entry name" value="HP_PGM_like"/>
    <property type="match status" value="1"/>
</dbReference>
<feature type="active site" description="Proton donor/acceptor" evidence="3">
    <location>
        <position position="381"/>
    </location>
</feature>
<evidence type="ECO:0000256" key="2">
    <source>
        <dbReference type="ARBA" id="ARBA00022840"/>
    </source>
</evidence>
<dbReference type="Pfam" id="PF01591">
    <property type="entry name" value="6PF2K"/>
    <property type="match status" value="1"/>
</dbReference>
<dbReference type="Proteomes" id="UP000051952">
    <property type="component" value="Unassembled WGS sequence"/>
</dbReference>
<dbReference type="PANTHER" id="PTHR10606:SF44">
    <property type="entry name" value="6-PHOSPHOFRUCTO 2-KINASE_FRUCTOSE 2,6-BISPHOSPHATASE LONG FORM"/>
    <property type="match status" value="1"/>
</dbReference>
<keyword evidence="1" id="KW-0547">Nucleotide-binding</keyword>